<feature type="transmembrane region" description="Helical" evidence="1">
    <location>
        <begin position="115"/>
        <end position="139"/>
    </location>
</feature>
<feature type="transmembrane region" description="Helical" evidence="1">
    <location>
        <begin position="6"/>
        <end position="34"/>
    </location>
</feature>
<keyword evidence="1" id="KW-0812">Transmembrane</keyword>
<feature type="transmembrane region" description="Helical" evidence="1">
    <location>
        <begin position="244"/>
        <end position="265"/>
    </location>
</feature>
<dbReference type="OrthoDB" id="2989042at2759"/>
<dbReference type="AlphaFoldDB" id="A0A8H6XQ54"/>
<evidence type="ECO:0000313" key="2">
    <source>
        <dbReference type="EMBL" id="KAF7345428.1"/>
    </source>
</evidence>
<comment type="caution">
    <text evidence="2">The sequence shown here is derived from an EMBL/GenBank/DDBJ whole genome shotgun (WGS) entry which is preliminary data.</text>
</comment>
<dbReference type="Proteomes" id="UP000620124">
    <property type="component" value="Unassembled WGS sequence"/>
</dbReference>
<organism evidence="2 3">
    <name type="scientific">Mycena venus</name>
    <dbReference type="NCBI Taxonomy" id="2733690"/>
    <lineage>
        <taxon>Eukaryota</taxon>
        <taxon>Fungi</taxon>
        <taxon>Dikarya</taxon>
        <taxon>Basidiomycota</taxon>
        <taxon>Agaricomycotina</taxon>
        <taxon>Agaricomycetes</taxon>
        <taxon>Agaricomycetidae</taxon>
        <taxon>Agaricales</taxon>
        <taxon>Marasmiineae</taxon>
        <taxon>Mycenaceae</taxon>
        <taxon>Mycena</taxon>
    </lineage>
</organism>
<feature type="transmembrane region" description="Helical" evidence="1">
    <location>
        <begin position="216"/>
        <end position="238"/>
    </location>
</feature>
<accession>A0A8H6XQ54</accession>
<gene>
    <name evidence="2" type="ORF">MVEN_01560800</name>
</gene>
<name>A0A8H6XQ54_9AGAR</name>
<keyword evidence="3" id="KW-1185">Reference proteome</keyword>
<protein>
    <submittedName>
        <fullName evidence="2">Uncharacterized protein</fullName>
    </submittedName>
</protein>
<feature type="transmembrane region" description="Helical" evidence="1">
    <location>
        <begin position="74"/>
        <end position="94"/>
    </location>
</feature>
<proteinExistence type="predicted"/>
<reference evidence="2" key="1">
    <citation type="submission" date="2020-05" db="EMBL/GenBank/DDBJ databases">
        <title>Mycena genomes resolve the evolution of fungal bioluminescence.</title>
        <authorList>
            <person name="Tsai I.J."/>
        </authorList>
    </citation>
    <scope>NUCLEOTIDE SEQUENCE</scope>
    <source>
        <strain evidence="2">CCC161011</strain>
    </source>
</reference>
<feature type="transmembrane region" description="Helical" evidence="1">
    <location>
        <begin position="46"/>
        <end position="68"/>
    </location>
</feature>
<keyword evidence="1" id="KW-1133">Transmembrane helix</keyword>
<keyword evidence="1" id="KW-0472">Membrane</keyword>
<evidence type="ECO:0000313" key="3">
    <source>
        <dbReference type="Proteomes" id="UP000620124"/>
    </source>
</evidence>
<sequence length="356" mass="38088">MAVTGAVAPISLVASSWLNVALFTLELVLCGHYFARPRPLTSRIAIGTMVLADTVCTLAIVFEVGLAIDVTKEHFRFVVALAVKIITTYTSAAITQLSFCRIFYALPDLRTGNKLVSCALIFLIFVHLGFSWASGVLLVKFPELGPDSGIAFTVNTYVTHPSVRAPTMSNPGFRVGAVTCAATDLVVALCLGFKFFKMMQDTIPGYRTRSLVRRILTLSVGSGAICATNTLVMLMLLLEGSTVFNFLGTIQGRIYALSILANFLLGLPGRPRDATTSPSSIGGRPTLSSVAFTVPSSMITTQKSRPSANTANASKSAADRARFTASTSFSYIDQCDEALHLHDLRPGSLNGKVNSE</sequence>
<evidence type="ECO:0000256" key="1">
    <source>
        <dbReference type="SAM" id="Phobius"/>
    </source>
</evidence>
<feature type="transmembrane region" description="Helical" evidence="1">
    <location>
        <begin position="175"/>
        <end position="196"/>
    </location>
</feature>
<dbReference type="EMBL" id="JACAZI010000013">
    <property type="protein sequence ID" value="KAF7345428.1"/>
    <property type="molecule type" value="Genomic_DNA"/>
</dbReference>